<comment type="similarity">
    <text evidence="6">Belongs to the carbohydrate kinase PfkB family. LacC subfamily.</text>
</comment>
<dbReference type="EC" id="2.7.1.144" evidence="6"/>
<keyword evidence="2 6" id="KW-0808">Transferase</keyword>
<comment type="similarity">
    <text evidence="1">Belongs to the carbohydrate kinase pfkB family.</text>
</comment>
<gene>
    <name evidence="8" type="ORF">AFK71_06865</name>
</gene>
<evidence type="ECO:0000256" key="4">
    <source>
        <dbReference type="ARBA" id="ARBA00022777"/>
    </source>
</evidence>
<evidence type="ECO:0000313" key="9">
    <source>
        <dbReference type="Proteomes" id="UP000036780"/>
    </source>
</evidence>
<dbReference type="SUPFAM" id="SSF53613">
    <property type="entry name" value="Ribokinase-like"/>
    <property type="match status" value="1"/>
</dbReference>
<dbReference type="GO" id="GO:0009024">
    <property type="term" value="F:tagatose-6-phosphate kinase activity"/>
    <property type="evidence" value="ECO:0007669"/>
    <property type="project" value="UniProtKB-EC"/>
</dbReference>
<dbReference type="InterPro" id="IPR029056">
    <property type="entry name" value="Ribokinase-like"/>
</dbReference>
<comment type="caution">
    <text evidence="8">The sequence shown here is derived from an EMBL/GenBank/DDBJ whole genome shotgun (WGS) entry which is preliminary data.</text>
</comment>
<proteinExistence type="inferred from homology"/>
<evidence type="ECO:0000256" key="3">
    <source>
        <dbReference type="ARBA" id="ARBA00022741"/>
    </source>
</evidence>
<evidence type="ECO:0000256" key="5">
    <source>
        <dbReference type="ARBA" id="ARBA00022840"/>
    </source>
</evidence>
<comment type="catalytic activity">
    <reaction evidence="6">
        <text>D-tagatofuranose 6-phosphate + ATP = D-tagatofuranose 1,6-bisphosphate + ADP + H(+)</text>
        <dbReference type="Rhea" id="RHEA:12420"/>
        <dbReference type="ChEBI" id="CHEBI:15378"/>
        <dbReference type="ChEBI" id="CHEBI:30616"/>
        <dbReference type="ChEBI" id="CHEBI:58694"/>
        <dbReference type="ChEBI" id="CHEBI:58695"/>
        <dbReference type="ChEBI" id="CHEBI:456216"/>
        <dbReference type="EC" id="2.7.1.144"/>
    </reaction>
</comment>
<feature type="domain" description="Carbohydrate kinase PfkB" evidence="7">
    <location>
        <begin position="9"/>
        <end position="287"/>
    </location>
</feature>
<evidence type="ECO:0000256" key="2">
    <source>
        <dbReference type="ARBA" id="ARBA00022679"/>
    </source>
</evidence>
<dbReference type="CDD" id="cd01164">
    <property type="entry name" value="FruK_PfkB_like"/>
    <property type="match status" value="1"/>
</dbReference>
<dbReference type="PIRSF" id="PIRSF000535">
    <property type="entry name" value="1PFK/6PFK/LacC"/>
    <property type="match status" value="1"/>
</dbReference>
<evidence type="ECO:0000313" key="8">
    <source>
        <dbReference type="EMBL" id="KNE21383.1"/>
    </source>
</evidence>
<keyword evidence="3 6" id="KW-0547">Nucleotide-binding</keyword>
<evidence type="ECO:0000256" key="6">
    <source>
        <dbReference type="PIRNR" id="PIRNR000535"/>
    </source>
</evidence>
<dbReference type="NCBIfam" id="TIGR03828">
    <property type="entry name" value="pfkB"/>
    <property type="match status" value="1"/>
</dbReference>
<dbReference type="GeneID" id="66872877"/>
<sequence length="306" mass="33421">MIYTCTMNTAIDLYVAMEALQPNTVNRTYDEDYQPNGKGVNVSVMLKKMGIPNTALGFIGGFTGQFIKEELEKLGIATDFIEVEGNTRINVFINANEEYKIVNRGPVIHQQAVNQLLAKIKKIPTKSTLIVSGSLPRGVEDQILVSIAKICNENDLKLILDASSPAVLETLAYRPYLLKPNEEELAQLFGEEVSLSEEQMIAYGKELIQRGARHVIISRGEAGALYIDKQKIMKASSPKGKVVNTACAGDALLASYIAQTLSSASIDEALVYAVATGASTAFSKGLSDLRDIPDLIKDVDIQHLRR</sequence>
<dbReference type="GO" id="GO:0016052">
    <property type="term" value="P:carbohydrate catabolic process"/>
    <property type="evidence" value="ECO:0007669"/>
    <property type="project" value="UniProtKB-ARBA"/>
</dbReference>
<dbReference type="RefSeq" id="WP_050350810.1">
    <property type="nucleotide sequence ID" value="NZ_CP073011.1"/>
</dbReference>
<dbReference type="FunFam" id="3.40.1190.20:FF:000001">
    <property type="entry name" value="Phosphofructokinase"/>
    <property type="match status" value="1"/>
</dbReference>
<dbReference type="OrthoDB" id="9801219at2"/>
<reference evidence="9" key="1">
    <citation type="submission" date="2015-07" db="EMBL/GenBank/DDBJ databases">
        <title>Fjat-10053 dsm26.</title>
        <authorList>
            <person name="Liu B."/>
            <person name="Wang J."/>
            <person name="Zhu Y."/>
            <person name="Liu G."/>
            <person name="Chen Q."/>
            <person name="Chen Z."/>
            <person name="Lan J."/>
            <person name="Che J."/>
            <person name="Ge C."/>
            <person name="Shi H."/>
            <person name="Pan Z."/>
            <person name="Liu X."/>
        </authorList>
    </citation>
    <scope>NUCLEOTIDE SEQUENCE [LARGE SCALE GENOMIC DNA]</scope>
    <source>
        <strain evidence="9">DSM 26</strain>
    </source>
</reference>
<evidence type="ECO:0000259" key="7">
    <source>
        <dbReference type="Pfam" id="PF00294"/>
    </source>
</evidence>
<dbReference type="PANTHER" id="PTHR46566:SF1">
    <property type="entry name" value="1-PHOSPHOFRUCTOKINASE"/>
    <property type="match status" value="1"/>
</dbReference>
<dbReference type="GO" id="GO:0044281">
    <property type="term" value="P:small molecule metabolic process"/>
    <property type="evidence" value="ECO:0007669"/>
    <property type="project" value="UniProtKB-ARBA"/>
</dbReference>
<dbReference type="GO" id="GO:2001059">
    <property type="term" value="P:D-tagatose 6-phosphate catabolic process"/>
    <property type="evidence" value="ECO:0007669"/>
    <property type="project" value="UniProtKB-UniPathway"/>
</dbReference>
<dbReference type="GO" id="GO:0008662">
    <property type="term" value="F:1-phosphofructokinase activity"/>
    <property type="evidence" value="ECO:0007669"/>
    <property type="project" value="InterPro"/>
</dbReference>
<accession>A0A0L0QT78</accession>
<evidence type="ECO:0000256" key="1">
    <source>
        <dbReference type="ARBA" id="ARBA00005380"/>
    </source>
</evidence>
<dbReference type="PATRIC" id="fig|1473.5.peg.4385"/>
<comment type="pathway">
    <text evidence="6">Carbohydrate metabolism; D-tagatose 6-phosphate degradation; D-glyceraldehyde 3-phosphate and glycerone phosphate from D-tagatose 6-phosphate: step 1/2.</text>
</comment>
<organism evidence="8 9">
    <name type="scientific">Virgibacillus pantothenticus</name>
    <dbReference type="NCBI Taxonomy" id="1473"/>
    <lineage>
        <taxon>Bacteria</taxon>
        <taxon>Bacillati</taxon>
        <taxon>Bacillota</taxon>
        <taxon>Bacilli</taxon>
        <taxon>Bacillales</taxon>
        <taxon>Bacillaceae</taxon>
        <taxon>Virgibacillus</taxon>
    </lineage>
</organism>
<dbReference type="InterPro" id="IPR011611">
    <property type="entry name" value="PfkB_dom"/>
</dbReference>
<name>A0A0L0QT78_VIRPA</name>
<dbReference type="GO" id="GO:0005829">
    <property type="term" value="C:cytosol"/>
    <property type="evidence" value="ECO:0007669"/>
    <property type="project" value="TreeGrafter"/>
</dbReference>
<dbReference type="GO" id="GO:0005988">
    <property type="term" value="P:lactose metabolic process"/>
    <property type="evidence" value="ECO:0007669"/>
    <property type="project" value="UniProtKB-KW"/>
</dbReference>
<dbReference type="EMBL" id="LGTO01000005">
    <property type="protein sequence ID" value="KNE21383.1"/>
    <property type="molecule type" value="Genomic_DNA"/>
</dbReference>
<keyword evidence="4 8" id="KW-0418">Kinase</keyword>
<dbReference type="PANTHER" id="PTHR46566">
    <property type="entry name" value="1-PHOSPHOFRUCTOKINASE-RELATED"/>
    <property type="match status" value="1"/>
</dbReference>
<dbReference type="InterPro" id="IPR022463">
    <property type="entry name" value="1-PFruKinase"/>
</dbReference>
<keyword evidence="9" id="KW-1185">Reference proteome</keyword>
<dbReference type="InterPro" id="IPR017583">
    <property type="entry name" value="Tagatose/fructose_Pkinase"/>
</dbReference>
<dbReference type="AlphaFoldDB" id="A0A0L0QT78"/>
<keyword evidence="6" id="KW-0423">Lactose metabolism</keyword>
<dbReference type="Pfam" id="PF00294">
    <property type="entry name" value="PfkB"/>
    <property type="match status" value="1"/>
</dbReference>
<dbReference type="NCBIfam" id="TIGR03168">
    <property type="entry name" value="1-PFK"/>
    <property type="match status" value="1"/>
</dbReference>
<protein>
    <recommendedName>
        <fullName evidence="6">Tagatose-6-phosphate kinase</fullName>
        <ecNumber evidence="6">2.7.1.144</ecNumber>
    </recommendedName>
</protein>
<dbReference type="UniPathway" id="UPA00704">
    <property type="reaction ID" value="UER00715"/>
</dbReference>
<keyword evidence="5 6" id="KW-0067">ATP-binding</keyword>
<dbReference type="GO" id="GO:0005524">
    <property type="term" value="F:ATP binding"/>
    <property type="evidence" value="ECO:0007669"/>
    <property type="project" value="UniProtKB-KW"/>
</dbReference>
<dbReference type="Proteomes" id="UP000036780">
    <property type="component" value="Unassembled WGS sequence"/>
</dbReference>
<dbReference type="Gene3D" id="3.40.1190.20">
    <property type="match status" value="1"/>
</dbReference>